<dbReference type="AlphaFoldDB" id="X1UYP3"/>
<dbReference type="GO" id="GO:0002161">
    <property type="term" value="F:aminoacyl-tRNA deacylase activity"/>
    <property type="evidence" value="ECO:0007669"/>
    <property type="project" value="InterPro"/>
</dbReference>
<reference evidence="1" key="1">
    <citation type="journal article" date="2014" name="Front. Microbiol.">
        <title>High frequency of phylogenetically diverse reductive dehalogenase-homologous genes in deep subseafloor sedimentary metagenomes.</title>
        <authorList>
            <person name="Kawai M."/>
            <person name="Futagami T."/>
            <person name="Toyoda A."/>
            <person name="Takaki Y."/>
            <person name="Nishi S."/>
            <person name="Hori S."/>
            <person name="Arai W."/>
            <person name="Tsubouchi T."/>
            <person name="Morono Y."/>
            <person name="Uchiyama I."/>
            <person name="Ito T."/>
            <person name="Fujiyama A."/>
            <person name="Inagaki F."/>
            <person name="Takami H."/>
        </authorList>
    </citation>
    <scope>NUCLEOTIDE SEQUENCE</scope>
    <source>
        <strain evidence="1">Expedition CK06-06</strain>
    </source>
</reference>
<protein>
    <recommendedName>
        <fullName evidence="2">YbaK/aminoacyl-tRNA synthetase-associated domain-containing protein</fullName>
    </recommendedName>
</protein>
<organism evidence="1">
    <name type="scientific">marine sediment metagenome</name>
    <dbReference type="NCBI Taxonomy" id="412755"/>
    <lineage>
        <taxon>unclassified sequences</taxon>
        <taxon>metagenomes</taxon>
        <taxon>ecological metagenomes</taxon>
    </lineage>
</organism>
<dbReference type="InterPro" id="IPR036754">
    <property type="entry name" value="YbaK/aa-tRNA-synt-asso_dom_sf"/>
</dbReference>
<comment type="caution">
    <text evidence="1">The sequence shown here is derived from an EMBL/GenBank/DDBJ whole genome shotgun (WGS) entry which is preliminary data.</text>
</comment>
<evidence type="ECO:0000313" key="1">
    <source>
        <dbReference type="EMBL" id="GAI97474.1"/>
    </source>
</evidence>
<dbReference type="SUPFAM" id="SSF55826">
    <property type="entry name" value="YbaK/ProRS associated domain"/>
    <property type="match status" value="1"/>
</dbReference>
<dbReference type="EMBL" id="BARW01016986">
    <property type="protein sequence ID" value="GAI97474.1"/>
    <property type="molecule type" value="Genomic_DNA"/>
</dbReference>
<name>X1UYP3_9ZZZZ</name>
<feature type="non-terminal residue" evidence="1">
    <location>
        <position position="67"/>
    </location>
</feature>
<accession>X1UYP3</accession>
<gene>
    <name evidence="1" type="ORF">S12H4_29443</name>
</gene>
<evidence type="ECO:0008006" key="2">
    <source>
        <dbReference type="Google" id="ProtNLM"/>
    </source>
</evidence>
<dbReference type="Gene3D" id="3.90.960.10">
    <property type="entry name" value="YbaK/aminoacyl-tRNA synthetase-associated domain"/>
    <property type="match status" value="1"/>
</dbReference>
<sequence length="67" mass="7572">MSVEDVKKYFRERLLDYKVTEVKDSTATVELAAKALGVKPALIAKTLSFKLKNDRNMLLVTKGDTRI</sequence>
<proteinExistence type="predicted"/>